<organism evidence="2 3">
    <name type="scientific">Parvularcula bermudensis (strain ATCC BAA-594 / HTCC2503 / KCTC 12087)</name>
    <dbReference type="NCBI Taxonomy" id="314260"/>
    <lineage>
        <taxon>Bacteria</taxon>
        <taxon>Pseudomonadati</taxon>
        <taxon>Pseudomonadota</taxon>
        <taxon>Alphaproteobacteria</taxon>
        <taxon>Parvularculales</taxon>
        <taxon>Parvularculaceae</taxon>
        <taxon>Parvularcula</taxon>
    </lineage>
</organism>
<dbReference type="InterPro" id="IPR029063">
    <property type="entry name" value="SAM-dependent_MTases_sf"/>
</dbReference>
<reference evidence="2 3" key="2">
    <citation type="journal article" date="2011" name="J. Bacteriol.">
        <title>Complete genome sequence of strain HTCC2503T of Parvularcula bermudensis, the type species of the order "Parvularculales" in the class Alphaproteobacteria.</title>
        <authorList>
            <person name="Oh H.M."/>
            <person name="Kang I."/>
            <person name="Vergin K.L."/>
            <person name="Kang D."/>
            <person name="Rhee K.H."/>
            <person name="Giovannoni S.J."/>
            <person name="Cho J.C."/>
        </authorList>
    </citation>
    <scope>NUCLEOTIDE SEQUENCE [LARGE SCALE GENOMIC DNA]</scope>
    <source>
        <strain evidence="3">ATCC BAA-594 / HTCC2503 / KCTC 12087</strain>
    </source>
</reference>
<evidence type="ECO:0008006" key="4">
    <source>
        <dbReference type="Google" id="ProtNLM"/>
    </source>
</evidence>
<sequence length="301" mass="32395">MRSYLLPSLLLLTVAACGGEPENVGGTDLGPSEVNENRAASEDRTTSSGLTLTAAIDHPARDPDDRARDRFRHPVETLEFFTVVPDTTIMEIWPGGGWYSDILVPYISENGGTYIAALSAAGDRAEKAEAFRNDYPDHTVEVTVFGKDTGPLATASSVDQILTFRNAHNWVDGGYAEKAFADFFDALKPGGTLGLVDHRLPSEADPAQEQGTGYLKEETVIDLAEAAGFTLIARSNINANPLDTADHPFGVWTLPPVSRTEARDGSVPEGFDPQIYLAIGESDRMTILFAKPITADGPLLE</sequence>
<dbReference type="SUPFAM" id="SSF53335">
    <property type="entry name" value="S-adenosyl-L-methionine-dependent methyltransferases"/>
    <property type="match status" value="1"/>
</dbReference>
<protein>
    <recommendedName>
        <fullName evidence="4">Methyltransferase type 11 domain-containing protein</fullName>
    </recommendedName>
</protein>
<dbReference type="KEGG" id="pbr:PB2503_10884"/>
<feature type="compositionally biased region" description="Basic and acidic residues" evidence="1">
    <location>
        <begin position="35"/>
        <end position="45"/>
    </location>
</feature>
<feature type="region of interest" description="Disordered" evidence="1">
    <location>
        <begin position="22"/>
        <end position="68"/>
    </location>
</feature>
<gene>
    <name evidence="2" type="ordered locus">PB2503_10884</name>
</gene>
<accession>E0THT1</accession>
<dbReference type="PROSITE" id="PS51257">
    <property type="entry name" value="PROKAR_LIPOPROTEIN"/>
    <property type="match status" value="1"/>
</dbReference>
<dbReference type="EMBL" id="CP002156">
    <property type="protein sequence ID" value="ADM10224.1"/>
    <property type="molecule type" value="Genomic_DNA"/>
</dbReference>
<evidence type="ECO:0000256" key="1">
    <source>
        <dbReference type="SAM" id="MobiDB-lite"/>
    </source>
</evidence>
<feature type="compositionally biased region" description="Basic and acidic residues" evidence="1">
    <location>
        <begin position="58"/>
        <end position="68"/>
    </location>
</feature>
<proteinExistence type="predicted"/>
<dbReference type="PIRSF" id="PIRSF031679">
    <property type="entry name" value="Mtase_Alr7345_prd"/>
    <property type="match status" value="1"/>
</dbReference>
<dbReference type="Proteomes" id="UP000001302">
    <property type="component" value="Chromosome"/>
</dbReference>
<keyword evidence="3" id="KW-1185">Reference proteome</keyword>
<dbReference type="Gene3D" id="3.40.50.150">
    <property type="entry name" value="Vaccinia Virus protein VP39"/>
    <property type="match status" value="1"/>
</dbReference>
<dbReference type="InterPro" id="IPR016980">
    <property type="entry name" value="S-AdoMet-dep_MeTrfase_Alr7345"/>
</dbReference>
<name>E0THT1_PARBH</name>
<dbReference type="AlphaFoldDB" id="E0THT1"/>
<reference evidence="3" key="1">
    <citation type="submission" date="2010-08" db="EMBL/GenBank/DDBJ databases">
        <title>Genome sequence of Parvularcula bermudensis HTCC2503.</title>
        <authorList>
            <person name="Kang D.-M."/>
            <person name="Oh H.-M."/>
            <person name="Cho J.-C."/>
        </authorList>
    </citation>
    <scope>NUCLEOTIDE SEQUENCE [LARGE SCALE GENOMIC DNA]</scope>
    <source>
        <strain evidence="3">ATCC BAA-594 / HTCC2503 / KCTC 12087</strain>
    </source>
</reference>
<evidence type="ECO:0000313" key="2">
    <source>
        <dbReference type="EMBL" id="ADM10224.1"/>
    </source>
</evidence>
<dbReference type="HOGENOM" id="CLU_072291_0_0_5"/>
<evidence type="ECO:0000313" key="3">
    <source>
        <dbReference type="Proteomes" id="UP000001302"/>
    </source>
</evidence>
<dbReference type="RefSeq" id="WP_013301198.1">
    <property type="nucleotide sequence ID" value="NC_014414.1"/>
</dbReference>
<dbReference type="OrthoDB" id="9801692at2"/>
<dbReference type="STRING" id="314260.PB2503_10884"/>
<dbReference type="eggNOG" id="COG4798">
    <property type="taxonomic scope" value="Bacteria"/>
</dbReference>